<dbReference type="PANTHER" id="PTHR34075:SF5">
    <property type="entry name" value="BLR3430 PROTEIN"/>
    <property type="match status" value="1"/>
</dbReference>
<accession>A0A927D1H4</accession>
<sequence>MYYDYLKDGKIVGKRCHRCRKITFPPTTRCEYCGSDDQDWFVLTGRGKLLFVSHGMTPTPNPRFDELAPYAYGHIKLEEGVIVEAIITNVGITPEELNDYFEIGPVDVEADIIEVMNLPVLAFKVSSIEV</sequence>
<protein>
    <recommendedName>
        <fullName evidence="1">ChsH2 rubredoxin-like zinc ribbon domain-containing protein</fullName>
    </recommendedName>
</protein>
<dbReference type="InterPro" id="IPR012340">
    <property type="entry name" value="NA-bd_OB-fold"/>
</dbReference>
<evidence type="ECO:0000313" key="2">
    <source>
        <dbReference type="EMBL" id="MBD3109755.1"/>
    </source>
</evidence>
<dbReference type="InterPro" id="IPR022002">
    <property type="entry name" value="ChsH2_Znr"/>
</dbReference>
<dbReference type="RefSeq" id="WP_190999292.1">
    <property type="nucleotide sequence ID" value="NZ_JACXSI010000045.1"/>
</dbReference>
<dbReference type="EMBL" id="JACXSI010000045">
    <property type="protein sequence ID" value="MBD3109755.1"/>
    <property type="molecule type" value="Genomic_DNA"/>
</dbReference>
<reference evidence="2" key="1">
    <citation type="submission" date="2020-09" db="EMBL/GenBank/DDBJ databases">
        <title>Bacillus faecalis sp. nov., a moderately halophilic bacterium isolated from cow faeces.</title>
        <authorList>
            <person name="Jiang L."/>
            <person name="Lee J."/>
        </authorList>
    </citation>
    <scope>NUCLEOTIDE SEQUENCE</scope>
    <source>
        <strain evidence="2">AGMB 02131</strain>
    </source>
</reference>
<evidence type="ECO:0000259" key="1">
    <source>
        <dbReference type="Pfam" id="PF12172"/>
    </source>
</evidence>
<gene>
    <name evidence="2" type="ORF">IEO70_15555</name>
</gene>
<dbReference type="PANTHER" id="PTHR34075">
    <property type="entry name" value="BLR3430 PROTEIN"/>
    <property type="match status" value="1"/>
</dbReference>
<feature type="domain" description="ChsH2 rubredoxin-like zinc ribbon" evidence="1">
    <location>
        <begin position="6"/>
        <end position="37"/>
    </location>
</feature>
<organism evidence="2 3">
    <name type="scientific">Peribacillus faecalis</name>
    <dbReference type="NCBI Taxonomy" id="2772559"/>
    <lineage>
        <taxon>Bacteria</taxon>
        <taxon>Bacillati</taxon>
        <taxon>Bacillota</taxon>
        <taxon>Bacilli</taxon>
        <taxon>Bacillales</taxon>
        <taxon>Bacillaceae</taxon>
        <taxon>Peribacillus</taxon>
    </lineage>
</organism>
<dbReference type="InterPro" id="IPR052513">
    <property type="entry name" value="Thioester_dehydratase-like"/>
</dbReference>
<comment type="caution">
    <text evidence="2">The sequence shown here is derived from an EMBL/GenBank/DDBJ whole genome shotgun (WGS) entry which is preliminary data.</text>
</comment>
<dbReference type="Proteomes" id="UP000602076">
    <property type="component" value="Unassembled WGS sequence"/>
</dbReference>
<keyword evidence="3" id="KW-1185">Reference proteome</keyword>
<dbReference type="Gene3D" id="6.10.30.10">
    <property type="match status" value="1"/>
</dbReference>
<evidence type="ECO:0000313" key="3">
    <source>
        <dbReference type="Proteomes" id="UP000602076"/>
    </source>
</evidence>
<name>A0A927D1H4_9BACI</name>
<dbReference type="AlphaFoldDB" id="A0A927D1H4"/>
<proteinExistence type="predicted"/>
<dbReference type="SUPFAM" id="SSF50249">
    <property type="entry name" value="Nucleic acid-binding proteins"/>
    <property type="match status" value="1"/>
</dbReference>
<dbReference type="Pfam" id="PF12172">
    <property type="entry name" value="zf-ChsH2"/>
    <property type="match status" value="1"/>
</dbReference>